<evidence type="ECO:0000256" key="4">
    <source>
        <dbReference type="ARBA" id="ARBA00022643"/>
    </source>
</evidence>
<reference evidence="15 16" key="1">
    <citation type="submission" date="2019-07" db="EMBL/GenBank/DDBJ databases">
        <title>Genomes of Cafeteria roenbergensis.</title>
        <authorList>
            <person name="Fischer M.G."/>
            <person name="Hackl T."/>
            <person name="Roman M."/>
        </authorList>
    </citation>
    <scope>NUCLEOTIDE SEQUENCE [LARGE SCALE GENOMIC DNA]</scope>
    <source>
        <strain evidence="15 16">Cflag</strain>
    </source>
</reference>
<protein>
    <recommendedName>
        <fullName evidence="2">FAD synthase</fullName>
        <ecNumber evidence="2">2.7.7.2</ecNumber>
    </recommendedName>
    <alternativeName>
        <fullName evidence="10">FAD pyrophosphorylase</fullName>
    </alternativeName>
    <alternativeName>
        <fullName evidence="11">FMN adenylyltransferase</fullName>
    </alternativeName>
</protein>
<evidence type="ECO:0000259" key="14">
    <source>
        <dbReference type="Pfam" id="PF01507"/>
    </source>
</evidence>
<evidence type="ECO:0000256" key="6">
    <source>
        <dbReference type="ARBA" id="ARBA00022695"/>
    </source>
</evidence>
<keyword evidence="4" id="KW-0288">FMN</keyword>
<dbReference type="AlphaFoldDB" id="A0A5A8DWG0"/>
<sequence>MAEVLAWLASNPGLPAVELACRSIDVIESALHVFSPEEVCFSFNGGKDSTVVFHLLRAACLRRARADAATDADADAAAAEGAEEAARALLGRVRMVYFEVEGNFPEVEAFMEDTCHEYKLELLRLPPFKQGLERLIEEFGLRAVLIGTRATDPDGRGLEHFSPTTPGWPPMMRVSPALRWDYAAVWTFLRGCNLPFCSLYADGFTSLGVRATSRPNPALARGGAGAGFRPAWELSDGEQERAGRAPRARPPPSGGGPSAGPASAAAACS</sequence>
<keyword evidence="6" id="KW-0548">Nucleotidyltransferase</keyword>
<dbReference type="EC" id="2.7.7.2" evidence="2"/>
<dbReference type="Gene3D" id="3.40.50.620">
    <property type="entry name" value="HUPs"/>
    <property type="match status" value="1"/>
</dbReference>
<evidence type="ECO:0000256" key="5">
    <source>
        <dbReference type="ARBA" id="ARBA00022679"/>
    </source>
</evidence>
<evidence type="ECO:0000256" key="11">
    <source>
        <dbReference type="ARBA" id="ARBA00031871"/>
    </source>
</evidence>
<dbReference type="InterPro" id="IPR014729">
    <property type="entry name" value="Rossmann-like_a/b/a_fold"/>
</dbReference>
<dbReference type="PANTHER" id="PTHR23293">
    <property type="entry name" value="FAD SYNTHETASE-RELATED FMN ADENYLYLTRANSFERASE"/>
    <property type="match status" value="1"/>
</dbReference>
<dbReference type="CDD" id="cd23948">
    <property type="entry name" value="FAD_synthase"/>
    <property type="match status" value="1"/>
</dbReference>
<keyword evidence="9" id="KW-0067">ATP-binding</keyword>
<evidence type="ECO:0000256" key="8">
    <source>
        <dbReference type="ARBA" id="ARBA00022827"/>
    </source>
</evidence>
<name>A0A5A8DWG0_CAFRO</name>
<comment type="catalytic activity">
    <reaction evidence="12">
        <text>FMN + ATP + H(+) = FAD + diphosphate</text>
        <dbReference type="Rhea" id="RHEA:17237"/>
        <dbReference type="ChEBI" id="CHEBI:15378"/>
        <dbReference type="ChEBI" id="CHEBI:30616"/>
        <dbReference type="ChEBI" id="CHEBI:33019"/>
        <dbReference type="ChEBI" id="CHEBI:57692"/>
        <dbReference type="ChEBI" id="CHEBI:58210"/>
        <dbReference type="EC" id="2.7.7.2"/>
    </reaction>
</comment>
<evidence type="ECO:0000256" key="10">
    <source>
        <dbReference type="ARBA" id="ARBA00031145"/>
    </source>
</evidence>
<evidence type="ECO:0000256" key="13">
    <source>
        <dbReference type="SAM" id="MobiDB-lite"/>
    </source>
</evidence>
<dbReference type="InterPro" id="IPR002500">
    <property type="entry name" value="PAPS_reduct_dom"/>
</dbReference>
<evidence type="ECO:0000256" key="2">
    <source>
        <dbReference type="ARBA" id="ARBA00012393"/>
    </source>
</evidence>
<accession>A0A5A8DWG0</accession>
<evidence type="ECO:0000313" key="15">
    <source>
        <dbReference type="EMBL" id="KAA0168051.1"/>
    </source>
</evidence>
<dbReference type="Proteomes" id="UP000325113">
    <property type="component" value="Unassembled WGS sequence"/>
</dbReference>
<keyword evidence="7" id="KW-0547">Nucleotide-binding</keyword>
<evidence type="ECO:0000313" key="16">
    <source>
        <dbReference type="Proteomes" id="UP000325113"/>
    </source>
</evidence>
<feature type="compositionally biased region" description="Low complexity" evidence="13">
    <location>
        <begin position="218"/>
        <end position="231"/>
    </location>
</feature>
<dbReference type="GO" id="GO:0005524">
    <property type="term" value="F:ATP binding"/>
    <property type="evidence" value="ECO:0007669"/>
    <property type="project" value="UniProtKB-KW"/>
</dbReference>
<dbReference type="EMBL" id="VLTM01000003">
    <property type="protein sequence ID" value="KAA0168051.1"/>
    <property type="molecule type" value="Genomic_DNA"/>
</dbReference>
<evidence type="ECO:0000256" key="12">
    <source>
        <dbReference type="ARBA" id="ARBA00049494"/>
    </source>
</evidence>
<gene>
    <name evidence="15" type="ORF">FNF31_00550</name>
</gene>
<keyword evidence="5" id="KW-0808">Transferase</keyword>
<dbReference type="GO" id="GO:0003919">
    <property type="term" value="F:FMN adenylyltransferase activity"/>
    <property type="evidence" value="ECO:0007669"/>
    <property type="project" value="UniProtKB-EC"/>
</dbReference>
<comment type="caution">
    <text evidence="15">The sequence shown here is derived from an EMBL/GenBank/DDBJ whole genome shotgun (WGS) entry which is preliminary data.</text>
</comment>
<evidence type="ECO:0000256" key="3">
    <source>
        <dbReference type="ARBA" id="ARBA00022630"/>
    </source>
</evidence>
<comment type="pathway">
    <text evidence="1">Cofactor biosynthesis; FAD biosynthesis; FAD from FMN: step 1/1.</text>
</comment>
<evidence type="ECO:0000256" key="7">
    <source>
        <dbReference type="ARBA" id="ARBA00022741"/>
    </source>
</evidence>
<feature type="domain" description="Phosphoadenosine phosphosulphate reductase" evidence="14">
    <location>
        <begin position="132"/>
        <end position="214"/>
    </location>
</feature>
<dbReference type="GO" id="GO:0006747">
    <property type="term" value="P:FAD biosynthetic process"/>
    <property type="evidence" value="ECO:0007669"/>
    <property type="project" value="TreeGrafter"/>
</dbReference>
<dbReference type="Pfam" id="PF01507">
    <property type="entry name" value="PAPS_reduct"/>
    <property type="match status" value="1"/>
</dbReference>
<evidence type="ECO:0000256" key="1">
    <source>
        <dbReference type="ARBA" id="ARBA00004726"/>
    </source>
</evidence>
<feature type="compositionally biased region" description="Low complexity" evidence="13">
    <location>
        <begin position="259"/>
        <end position="269"/>
    </location>
</feature>
<dbReference type="PANTHER" id="PTHR23293:SF9">
    <property type="entry name" value="FAD SYNTHASE"/>
    <property type="match status" value="1"/>
</dbReference>
<proteinExistence type="predicted"/>
<keyword evidence="3" id="KW-0285">Flavoprotein</keyword>
<dbReference type="SUPFAM" id="SSF52402">
    <property type="entry name" value="Adenine nucleotide alpha hydrolases-like"/>
    <property type="match status" value="1"/>
</dbReference>
<organism evidence="15 16">
    <name type="scientific">Cafeteria roenbergensis</name>
    <name type="common">Marine flagellate</name>
    <dbReference type="NCBI Taxonomy" id="33653"/>
    <lineage>
        <taxon>Eukaryota</taxon>
        <taxon>Sar</taxon>
        <taxon>Stramenopiles</taxon>
        <taxon>Bigyra</taxon>
        <taxon>Opalozoa</taxon>
        <taxon>Bicosoecida</taxon>
        <taxon>Cafeteriaceae</taxon>
        <taxon>Cafeteria</taxon>
    </lineage>
</organism>
<feature type="region of interest" description="Disordered" evidence="13">
    <location>
        <begin position="218"/>
        <end position="269"/>
    </location>
</feature>
<evidence type="ECO:0000256" key="9">
    <source>
        <dbReference type="ARBA" id="ARBA00022840"/>
    </source>
</evidence>
<keyword evidence="8" id="KW-0274">FAD</keyword>